<evidence type="ECO:0000256" key="1">
    <source>
        <dbReference type="SAM" id="MobiDB-lite"/>
    </source>
</evidence>
<feature type="compositionally biased region" description="Polar residues" evidence="1">
    <location>
        <begin position="338"/>
        <end position="355"/>
    </location>
</feature>
<dbReference type="Proteomes" id="UP001283361">
    <property type="component" value="Unassembled WGS sequence"/>
</dbReference>
<keyword evidence="2" id="KW-0812">Transmembrane</keyword>
<keyword evidence="2" id="KW-0472">Membrane</keyword>
<keyword evidence="2" id="KW-1133">Transmembrane helix</keyword>
<evidence type="ECO:0000313" key="3">
    <source>
        <dbReference type="EMBL" id="KAK3798983.1"/>
    </source>
</evidence>
<feature type="transmembrane region" description="Helical" evidence="2">
    <location>
        <begin position="191"/>
        <end position="216"/>
    </location>
</feature>
<reference evidence="3" key="1">
    <citation type="journal article" date="2023" name="G3 (Bethesda)">
        <title>A reference genome for the long-term kleptoplast-retaining sea slug Elysia crispata morphotype clarki.</title>
        <authorList>
            <person name="Eastman K.E."/>
            <person name="Pendleton A.L."/>
            <person name="Shaikh M.A."/>
            <person name="Suttiyut T."/>
            <person name="Ogas R."/>
            <person name="Tomko P."/>
            <person name="Gavelis G."/>
            <person name="Widhalm J.R."/>
            <person name="Wisecaver J.H."/>
        </authorList>
    </citation>
    <scope>NUCLEOTIDE SEQUENCE</scope>
    <source>
        <strain evidence="3">ECLA1</strain>
    </source>
</reference>
<feature type="region of interest" description="Disordered" evidence="1">
    <location>
        <begin position="296"/>
        <end position="315"/>
    </location>
</feature>
<name>A0AAE1B3I1_9GAST</name>
<sequence>MLLIYAAGYNECNVEIRKTFVAAQRECSLDLCPLEGYADGKNNFTVALFESIQFNVCFQSPTGTPPKVLEVIPDAGNDSRTSSTTLRTSEHSRTFRTFQTKVSKKANHTSRYLVEVKAITIQPDDLGLWKISVVDGADKDERNPIFLSFRVYAQGPPQCPLEENSVMAKTFAIHQEVDLKKPNQPPVNVSMLHIIIAVSGAALVFFMIVVIISLIFRKRVLGNKLTITEEASNAKSNAEWRSHDQEQDGSRQRVDETLIINSVYGFLGDVVSNRDESNPVSGNKLTITEEAINAKSSAEWRSRDQEEDGSRQREDETLIINSVYGLLRDVVSNRDDSNPGQPSYANQISVPNDHS</sequence>
<feature type="compositionally biased region" description="Basic and acidic residues" evidence="1">
    <location>
        <begin position="298"/>
        <end position="315"/>
    </location>
</feature>
<protein>
    <submittedName>
        <fullName evidence="3">Uncharacterized protein</fullName>
    </submittedName>
</protein>
<evidence type="ECO:0000256" key="2">
    <source>
        <dbReference type="SAM" id="Phobius"/>
    </source>
</evidence>
<organism evidence="3 4">
    <name type="scientific">Elysia crispata</name>
    <name type="common">lettuce slug</name>
    <dbReference type="NCBI Taxonomy" id="231223"/>
    <lineage>
        <taxon>Eukaryota</taxon>
        <taxon>Metazoa</taxon>
        <taxon>Spiralia</taxon>
        <taxon>Lophotrochozoa</taxon>
        <taxon>Mollusca</taxon>
        <taxon>Gastropoda</taxon>
        <taxon>Heterobranchia</taxon>
        <taxon>Euthyneura</taxon>
        <taxon>Panpulmonata</taxon>
        <taxon>Sacoglossa</taxon>
        <taxon>Placobranchoidea</taxon>
        <taxon>Plakobranchidae</taxon>
        <taxon>Elysia</taxon>
    </lineage>
</organism>
<dbReference type="EMBL" id="JAWDGP010000604">
    <property type="protein sequence ID" value="KAK3798983.1"/>
    <property type="molecule type" value="Genomic_DNA"/>
</dbReference>
<feature type="compositionally biased region" description="Basic and acidic residues" evidence="1">
    <location>
        <begin position="238"/>
        <end position="252"/>
    </location>
</feature>
<dbReference type="AlphaFoldDB" id="A0AAE1B3I1"/>
<proteinExistence type="predicted"/>
<comment type="caution">
    <text evidence="3">The sequence shown here is derived from an EMBL/GenBank/DDBJ whole genome shotgun (WGS) entry which is preliminary data.</text>
</comment>
<feature type="region of interest" description="Disordered" evidence="1">
    <location>
        <begin position="334"/>
        <end position="355"/>
    </location>
</feature>
<evidence type="ECO:0000313" key="4">
    <source>
        <dbReference type="Proteomes" id="UP001283361"/>
    </source>
</evidence>
<gene>
    <name evidence="3" type="ORF">RRG08_041372</name>
</gene>
<feature type="region of interest" description="Disordered" evidence="1">
    <location>
        <begin position="233"/>
        <end position="252"/>
    </location>
</feature>
<accession>A0AAE1B3I1</accession>
<keyword evidence="4" id="KW-1185">Reference proteome</keyword>